<dbReference type="InterPro" id="IPR050320">
    <property type="entry name" value="N5-glutamine_MTase"/>
</dbReference>
<keyword evidence="2 4" id="KW-0808">Transferase</keyword>
<sequence>MTDAPPDVIRTLRAAGCVFAEEEADLLAEAAPDRAALDALVARRVAGMPLEHLLGHVEFGGLRLAVSSGVFVPRRRTEAVVHEAAALVRARGAAPIVVDLCSGAGAIAAALAEDLRRGGGPLPADLHATEIDPVAAECARRNLAPYGGEVHTGDLDAPLPPHLRGRVDVLVANVPYVPTGAIARMPPEARDHEPRRALDGGPDGLDVARRFVAAAPLWLAPSGSMLIETSERQAPVLAQEVTGHGLDPRIVVDDDLEATVVIGTAPGP</sequence>
<dbReference type="NCBIfam" id="TIGR00536">
    <property type="entry name" value="hemK_fam"/>
    <property type="match status" value="1"/>
</dbReference>
<evidence type="ECO:0000256" key="1">
    <source>
        <dbReference type="ARBA" id="ARBA00022603"/>
    </source>
</evidence>
<evidence type="ECO:0000313" key="5">
    <source>
        <dbReference type="Proteomes" id="UP000295560"/>
    </source>
</evidence>
<dbReference type="InterPro" id="IPR022446">
    <property type="entry name" value="MeTrfrase_put"/>
</dbReference>
<keyword evidence="5" id="KW-1185">Reference proteome</keyword>
<dbReference type="Proteomes" id="UP000295560">
    <property type="component" value="Unassembled WGS sequence"/>
</dbReference>
<keyword evidence="1 4" id="KW-0489">Methyltransferase</keyword>
<gene>
    <name evidence="4" type="ORF">EV378_2290</name>
</gene>
<organism evidence="4 5">
    <name type="scientific">Pseudonocardia endophytica</name>
    <dbReference type="NCBI Taxonomy" id="401976"/>
    <lineage>
        <taxon>Bacteria</taxon>
        <taxon>Bacillati</taxon>
        <taxon>Actinomycetota</taxon>
        <taxon>Actinomycetes</taxon>
        <taxon>Pseudonocardiales</taxon>
        <taxon>Pseudonocardiaceae</taxon>
        <taxon>Pseudonocardia</taxon>
    </lineage>
</organism>
<dbReference type="Gene3D" id="1.10.8.10">
    <property type="entry name" value="DNA helicase RuvA subunit, C-terminal domain"/>
    <property type="match status" value="1"/>
</dbReference>
<dbReference type="Gene3D" id="3.40.50.150">
    <property type="entry name" value="Vaccinia Virus protein VP39"/>
    <property type="match status" value="1"/>
</dbReference>
<dbReference type="GO" id="GO:0032259">
    <property type="term" value="P:methylation"/>
    <property type="evidence" value="ECO:0007669"/>
    <property type="project" value="UniProtKB-KW"/>
</dbReference>
<comment type="caution">
    <text evidence="4">The sequence shown here is derived from an EMBL/GenBank/DDBJ whole genome shotgun (WGS) entry which is preliminary data.</text>
</comment>
<dbReference type="InterPro" id="IPR004556">
    <property type="entry name" value="HemK-like"/>
</dbReference>
<protein>
    <submittedName>
        <fullName evidence="4">Release factor glutamine methyltransferase</fullName>
    </submittedName>
</protein>
<dbReference type="OrthoDB" id="9800643at2"/>
<dbReference type="SUPFAM" id="SSF53335">
    <property type="entry name" value="S-adenosyl-L-methionine-dependent methyltransferases"/>
    <property type="match status" value="1"/>
</dbReference>
<reference evidence="4 5" key="1">
    <citation type="submission" date="2019-03" db="EMBL/GenBank/DDBJ databases">
        <title>Sequencing the genomes of 1000 actinobacteria strains.</title>
        <authorList>
            <person name="Klenk H.-P."/>
        </authorList>
    </citation>
    <scope>NUCLEOTIDE SEQUENCE [LARGE SCALE GENOMIC DNA]</scope>
    <source>
        <strain evidence="4 5">DSM 44969</strain>
    </source>
</reference>
<dbReference type="EMBL" id="SMFZ01000001">
    <property type="protein sequence ID" value="TCK26453.1"/>
    <property type="molecule type" value="Genomic_DNA"/>
</dbReference>
<accession>A0A4R1HY38</accession>
<dbReference type="PANTHER" id="PTHR18895">
    <property type="entry name" value="HEMK METHYLTRANSFERASE"/>
    <property type="match status" value="1"/>
</dbReference>
<evidence type="ECO:0000256" key="2">
    <source>
        <dbReference type="ARBA" id="ARBA00022679"/>
    </source>
</evidence>
<dbReference type="GO" id="GO:0008276">
    <property type="term" value="F:protein methyltransferase activity"/>
    <property type="evidence" value="ECO:0007669"/>
    <property type="project" value="InterPro"/>
</dbReference>
<dbReference type="NCBIfam" id="TIGR03704">
    <property type="entry name" value="PrmC_rel_meth"/>
    <property type="match status" value="1"/>
</dbReference>
<proteinExistence type="predicted"/>
<evidence type="ECO:0000313" key="4">
    <source>
        <dbReference type="EMBL" id="TCK26453.1"/>
    </source>
</evidence>
<dbReference type="InterPro" id="IPR029063">
    <property type="entry name" value="SAM-dependent_MTases_sf"/>
</dbReference>
<evidence type="ECO:0000256" key="3">
    <source>
        <dbReference type="ARBA" id="ARBA00022691"/>
    </source>
</evidence>
<keyword evidence="3" id="KW-0949">S-adenosyl-L-methionine</keyword>
<name>A0A4R1HY38_PSEEN</name>
<dbReference type="RefSeq" id="WP_132423728.1">
    <property type="nucleotide sequence ID" value="NZ_SMFZ01000001.1"/>
</dbReference>
<dbReference type="AlphaFoldDB" id="A0A4R1HY38"/>
<dbReference type="PANTHER" id="PTHR18895:SF74">
    <property type="entry name" value="MTRF1L RELEASE FACTOR GLUTAMINE METHYLTRANSFERASE"/>
    <property type="match status" value="1"/>
</dbReference>